<evidence type="ECO:0000256" key="6">
    <source>
        <dbReference type="SAM" id="Phobius"/>
    </source>
</evidence>
<dbReference type="Pfam" id="PF03772">
    <property type="entry name" value="Competence"/>
    <property type="match status" value="1"/>
</dbReference>
<evidence type="ECO:0000313" key="9">
    <source>
        <dbReference type="Proteomes" id="UP000634134"/>
    </source>
</evidence>
<protein>
    <submittedName>
        <fullName evidence="8">ComEC/Rec2 family competence protein</fullName>
    </submittedName>
</protein>
<feature type="transmembrane region" description="Helical" evidence="6">
    <location>
        <begin position="152"/>
        <end position="175"/>
    </location>
</feature>
<comment type="subcellular location">
    <subcellularLocation>
        <location evidence="1">Cell membrane</location>
        <topology evidence="1">Multi-pass membrane protein</topology>
    </subcellularLocation>
</comment>
<evidence type="ECO:0000256" key="1">
    <source>
        <dbReference type="ARBA" id="ARBA00004651"/>
    </source>
</evidence>
<evidence type="ECO:0000256" key="5">
    <source>
        <dbReference type="ARBA" id="ARBA00023136"/>
    </source>
</evidence>
<evidence type="ECO:0000313" key="8">
    <source>
        <dbReference type="EMBL" id="MBE9462894.1"/>
    </source>
</evidence>
<feature type="transmembrane region" description="Helical" evidence="6">
    <location>
        <begin position="41"/>
        <end position="58"/>
    </location>
</feature>
<name>A0ABR9WCK6_9BACT</name>
<keyword evidence="2" id="KW-1003">Cell membrane</keyword>
<dbReference type="InterPro" id="IPR052159">
    <property type="entry name" value="Competence_DNA_uptake"/>
</dbReference>
<keyword evidence="4 6" id="KW-1133">Transmembrane helix</keyword>
<feature type="transmembrane region" description="Helical" evidence="6">
    <location>
        <begin position="92"/>
        <end position="114"/>
    </location>
</feature>
<dbReference type="InterPro" id="IPR004477">
    <property type="entry name" value="ComEC_N"/>
</dbReference>
<keyword evidence="3 6" id="KW-0812">Transmembrane</keyword>
<keyword evidence="9" id="KW-1185">Reference proteome</keyword>
<feature type="domain" description="ComEC/Rec2-related protein" evidence="7">
    <location>
        <begin position="4"/>
        <end position="207"/>
    </location>
</feature>
<reference evidence="9" key="1">
    <citation type="submission" date="2023-07" db="EMBL/GenBank/DDBJ databases">
        <title>Dyadobacter sp. nov 'subterranea' isolated from contaminted grondwater.</title>
        <authorList>
            <person name="Szabo I."/>
            <person name="Al-Omari J."/>
            <person name="Szerdahelyi S.G."/>
            <person name="Rado J."/>
        </authorList>
    </citation>
    <scope>NUCLEOTIDE SEQUENCE [LARGE SCALE GENOMIC DNA]</scope>
    <source>
        <strain evidence="9">UP-52</strain>
    </source>
</reference>
<feature type="transmembrane region" description="Helical" evidence="6">
    <location>
        <begin position="64"/>
        <end position="83"/>
    </location>
</feature>
<evidence type="ECO:0000256" key="4">
    <source>
        <dbReference type="ARBA" id="ARBA00022989"/>
    </source>
</evidence>
<evidence type="ECO:0000259" key="7">
    <source>
        <dbReference type="Pfam" id="PF03772"/>
    </source>
</evidence>
<dbReference type="PANTHER" id="PTHR30619:SF1">
    <property type="entry name" value="RECOMBINATION PROTEIN 2"/>
    <property type="match status" value="1"/>
</dbReference>
<proteinExistence type="predicted"/>
<evidence type="ECO:0000256" key="2">
    <source>
        <dbReference type="ARBA" id="ARBA00022475"/>
    </source>
</evidence>
<dbReference type="EMBL" id="JACYGY010000001">
    <property type="protein sequence ID" value="MBE9462894.1"/>
    <property type="molecule type" value="Genomic_DNA"/>
</dbReference>
<dbReference type="NCBIfam" id="TIGR00360">
    <property type="entry name" value="ComEC_N-term"/>
    <property type="match status" value="1"/>
</dbReference>
<gene>
    <name evidence="8" type="ORF">IEE83_13495</name>
</gene>
<organism evidence="8 9">
    <name type="scientific">Dyadobacter subterraneus</name>
    <dbReference type="NCBI Taxonomy" id="2773304"/>
    <lineage>
        <taxon>Bacteria</taxon>
        <taxon>Pseudomonadati</taxon>
        <taxon>Bacteroidota</taxon>
        <taxon>Cytophagia</taxon>
        <taxon>Cytophagales</taxon>
        <taxon>Spirosomataceae</taxon>
        <taxon>Dyadobacter</taxon>
    </lineage>
</organism>
<feature type="transmembrane region" description="Helical" evidence="6">
    <location>
        <begin position="120"/>
        <end position="145"/>
    </location>
</feature>
<sequence>MADVFYALVTGMAPSVLRATLMCIVFVLAEVYSKKNNGINTLALSAFIILLIDPQALFDVGFQLSYLAMAGIFLLYEPIAAIWKPTGRMQKYFWQITALSFAAQLATFPLSLYYFHQFPFYFWLVNPFVITFTNLLLPAALILLLTCLVPFAAIHMMVGFIVDFLSCLTNFSVAVPKVLPGYLIENLYLDKAEVLILYAALFIFWFAYESQEFRKLKSGFILIFIFIIYSASMSIQSYISPQGMIHAVPKHAVMSFKDGNRMYISSDKAFETDTNAYKFYIKNYAVSEGVTQTIFLNKKIVSQINNLTIRHLDSGYLLSWRGKLIFRGNYIPTKAVLDYMLITSPRYPKTKEILADKHTVFLLGGEIKKQTKQRWEYLISQGNYTSHDLLTKGSILLP</sequence>
<feature type="transmembrane region" description="Helical" evidence="6">
    <location>
        <begin position="220"/>
        <end position="239"/>
    </location>
</feature>
<keyword evidence="5 6" id="KW-0472">Membrane</keyword>
<dbReference type="RefSeq" id="WP_194121062.1">
    <property type="nucleotide sequence ID" value="NZ_JACYGY010000001.1"/>
</dbReference>
<comment type="caution">
    <text evidence="8">The sequence shown here is derived from an EMBL/GenBank/DDBJ whole genome shotgun (WGS) entry which is preliminary data.</text>
</comment>
<evidence type="ECO:0000256" key="3">
    <source>
        <dbReference type="ARBA" id="ARBA00022692"/>
    </source>
</evidence>
<feature type="transmembrane region" description="Helical" evidence="6">
    <location>
        <begin position="6"/>
        <end position="29"/>
    </location>
</feature>
<dbReference type="PANTHER" id="PTHR30619">
    <property type="entry name" value="DNA INTERNALIZATION/COMPETENCE PROTEIN COMEC/REC2"/>
    <property type="match status" value="1"/>
</dbReference>
<dbReference type="Proteomes" id="UP000634134">
    <property type="component" value="Unassembled WGS sequence"/>
</dbReference>
<accession>A0ABR9WCK6</accession>
<feature type="transmembrane region" description="Helical" evidence="6">
    <location>
        <begin position="187"/>
        <end position="208"/>
    </location>
</feature>